<protein>
    <submittedName>
        <fullName evidence="2">Lactonase family protein</fullName>
    </submittedName>
</protein>
<dbReference type="InterPro" id="IPR050282">
    <property type="entry name" value="Cycloisomerase_2"/>
</dbReference>
<comment type="similarity">
    <text evidence="1">Belongs to the cycloisomerase 2 family.</text>
</comment>
<dbReference type="Gene3D" id="2.130.10.10">
    <property type="entry name" value="YVTN repeat-like/Quinoprotein amine dehydrogenase"/>
    <property type="match status" value="1"/>
</dbReference>
<proteinExistence type="inferred from homology"/>
<evidence type="ECO:0000313" key="2">
    <source>
        <dbReference type="EMBL" id="NKY22942.1"/>
    </source>
</evidence>
<keyword evidence="3" id="KW-1185">Reference proteome</keyword>
<dbReference type="AlphaFoldDB" id="A0A7X6QZB9"/>
<organism evidence="2 3">
    <name type="scientific">Cellulomonas denverensis</name>
    <dbReference type="NCBI Taxonomy" id="264297"/>
    <lineage>
        <taxon>Bacteria</taxon>
        <taxon>Bacillati</taxon>
        <taxon>Actinomycetota</taxon>
        <taxon>Actinomycetes</taxon>
        <taxon>Micrococcales</taxon>
        <taxon>Cellulomonadaceae</taxon>
        <taxon>Cellulomonas</taxon>
    </lineage>
</organism>
<dbReference type="GO" id="GO:0017057">
    <property type="term" value="F:6-phosphogluconolactonase activity"/>
    <property type="evidence" value="ECO:0007669"/>
    <property type="project" value="TreeGrafter"/>
</dbReference>
<dbReference type="EMBL" id="JAAXOX010000004">
    <property type="protein sequence ID" value="NKY22942.1"/>
    <property type="molecule type" value="Genomic_DNA"/>
</dbReference>
<accession>A0A7X6QZB9</accession>
<name>A0A7X6QZB9_9CELL</name>
<gene>
    <name evidence="2" type="ORF">HGA03_09730</name>
</gene>
<evidence type="ECO:0000256" key="1">
    <source>
        <dbReference type="ARBA" id="ARBA00005564"/>
    </source>
</evidence>
<dbReference type="InterPro" id="IPR019405">
    <property type="entry name" value="Lactonase_7-beta_prop"/>
</dbReference>
<dbReference type="Pfam" id="PF10282">
    <property type="entry name" value="Lactonase"/>
    <property type="match status" value="1"/>
</dbReference>
<dbReference type="SUPFAM" id="SSF51004">
    <property type="entry name" value="C-terminal (heme d1) domain of cytochrome cd1-nitrite reductase"/>
    <property type="match status" value="1"/>
</dbReference>
<reference evidence="2 3" key="1">
    <citation type="submission" date="2020-04" db="EMBL/GenBank/DDBJ databases">
        <title>MicrobeNet Type strains.</title>
        <authorList>
            <person name="Nicholson A.C."/>
        </authorList>
    </citation>
    <scope>NUCLEOTIDE SEQUENCE [LARGE SCALE GENOMIC DNA]</scope>
    <source>
        <strain evidence="2 3">ATCC BAA-788</strain>
    </source>
</reference>
<comment type="caution">
    <text evidence="2">The sequence shown here is derived from an EMBL/GenBank/DDBJ whole genome shotgun (WGS) entry which is preliminary data.</text>
</comment>
<dbReference type="PANTHER" id="PTHR30344:SF1">
    <property type="entry name" value="6-PHOSPHOGLUCONOLACTONASE"/>
    <property type="match status" value="1"/>
</dbReference>
<evidence type="ECO:0000313" key="3">
    <source>
        <dbReference type="Proteomes" id="UP000581206"/>
    </source>
</evidence>
<dbReference type="InterPro" id="IPR015943">
    <property type="entry name" value="WD40/YVTN_repeat-like_dom_sf"/>
</dbReference>
<dbReference type="InterPro" id="IPR011048">
    <property type="entry name" value="Haem_d1_sf"/>
</dbReference>
<dbReference type="PANTHER" id="PTHR30344">
    <property type="entry name" value="6-PHOSPHOGLUCONOLACTONASE-RELATED"/>
    <property type="match status" value="1"/>
</dbReference>
<dbReference type="RefSeq" id="WP_168630075.1">
    <property type="nucleotide sequence ID" value="NZ_BONL01000001.1"/>
</dbReference>
<sequence length="346" mass="35596">MTEQRRDLWIGTYPAAGAGTPVGRGEGIWRVGLDTTTGTLTAPELVRATPAPSFLALDRASGVLYAVGEDGQGTVSAFRPTGTGLEPLGTASSGGADPCHLLVDPQGRALYVTNYSSGTLAVFRIGPDGLTGTAPDQIFGHSGTGPVADRQDGPHAHFAALAPGGAHLLVSDLGTDQLRRYRRDPETGLLADDGIAATFAPGSGPRHLVFSADGRIAYVACELDDTVTVLAWDPASATGTVVQHVPAQESGSSTVESFPSHIDRDGHRVLVTTRGPDRLATFAAGPDGLLAPAGQVSLPGDWPRHFAIVEDLVVVADQTSGTLTVLRDGVPTAQIPLPAPACVLPA</sequence>
<dbReference type="Proteomes" id="UP000581206">
    <property type="component" value="Unassembled WGS sequence"/>
</dbReference>